<keyword evidence="3" id="KW-0645">Protease</keyword>
<feature type="transmembrane region" description="Helical" evidence="9">
    <location>
        <begin position="220"/>
        <end position="240"/>
    </location>
</feature>
<reference evidence="11 12" key="1">
    <citation type="submission" date="2020-08" db="EMBL/GenBank/DDBJ databases">
        <title>Genomic Encyclopedia of Type Strains, Phase III (KMG-III): the genomes of soil and plant-associated and newly described type strains.</title>
        <authorList>
            <person name="Whitman W."/>
        </authorList>
    </citation>
    <scope>NUCLEOTIDE SEQUENCE [LARGE SCALE GENOMIC DNA]</scope>
    <source>
        <strain evidence="11 12">CECT 7247</strain>
    </source>
</reference>
<keyword evidence="6 9" id="KW-1133">Transmembrane helix</keyword>
<feature type="transmembrane region" description="Helical" evidence="9">
    <location>
        <begin position="316"/>
        <end position="336"/>
    </location>
</feature>
<feature type="transmembrane region" description="Helical" evidence="9">
    <location>
        <begin position="132"/>
        <end position="150"/>
    </location>
</feature>
<keyword evidence="7 9" id="KW-0472">Membrane</keyword>
<dbReference type="Proteomes" id="UP000574369">
    <property type="component" value="Unassembled WGS sequence"/>
</dbReference>
<dbReference type="NCBIfam" id="TIGR02602">
    <property type="entry name" value="8TM_EpsH"/>
    <property type="match status" value="1"/>
</dbReference>
<dbReference type="NCBIfam" id="TIGR03109">
    <property type="entry name" value="exosort_XrtA"/>
    <property type="match status" value="1"/>
</dbReference>
<evidence type="ECO:0000256" key="3">
    <source>
        <dbReference type="ARBA" id="ARBA00022670"/>
    </source>
</evidence>
<feature type="transmembrane region" description="Helical" evidence="9">
    <location>
        <begin position="48"/>
        <end position="68"/>
    </location>
</feature>
<dbReference type="Pfam" id="PF11984">
    <property type="entry name" value="DUF3485"/>
    <property type="match status" value="1"/>
</dbReference>
<keyword evidence="5" id="KW-0378">Hydrolase</keyword>
<dbReference type="Pfam" id="PF09721">
    <property type="entry name" value="Exosortase_EpsH"/>
    <property type="match status" value="1"/>
</dbReference>
<accession>A0ABR6GWW9</accession>
<evidence type="ECO:0000256" key="7">
    <source>
        <dbReference type="ARBA" id="ARBA00023136"/>
    </source>
</evidence>
<evidence type="ECO:0000256" key="8">
    <source>
        <dbReference type="SAM" id="MobiDB-lite"/>
    </source>
</evidence>
<sequence length="570" mass="61397">MSVATPPNAGALSLPQPWRRPLALLVLLVVALLLLYRQTALGMVAIWWRSGTFTHAFLVPPIVLWLAWRRRSVVAGLTPRPVPWLTVPLALMGAAWLLADFATINAATQFLLVAMLVLLVPAVLGWRVAREMSFPLAFLFFCVPVGEFLLPQLMTWTAHFTVIALRLSGIPVYQEGLQFIIPSGQWSVVEACSGVRYLIASLMVGTLYAYLSYQTLRRRLTFIALAVALPLVANWGRAYLIVMIGHLSGNTLAVGVDHLIYGWVFFGVVMLAMYVIGGRWAQPELPLRPLTDASVGGDSSHGVGGVGRTARPDTTWATAAALALVLALPAAASAWLQRGSGTVVTGLTALAPATGWTVRPAAGSGSGSGNSSSIEVPSGGRVSTGGTAAVWEPGFTGANAVMREEFERAGQPPVGLHLQYFRDQDYERKLVSSSNRVVPPESKQWAAVAQGETALELPSTAGATVLPLLTTQIRAAGLEASSVTRLLAWHVYWINGQPEVKDWRARLRGAWQRMTGQGDDAALVLVYTPLDEAAPQRLEQFLRDHWSAIDAELQRVRAQGTAAAPSEGRP</sequence>
<evidence type="ECO:0000256" key="1">
    <source>
        <dbReference type="ARBA" id="ARBA00004651"/>
    </source>
</evidence>
<feature type="transmembrane region" description="Helical" evidence="9">
    <location>
        <begin position="106"/>
        <end position="126"/>
    </location>
</feature>
<evidence type="ECO:0000313" key="12">
    <source>
        <dbReference type="Proteomes" id="UP000574369"/>
    </source>
</evidence>
<evidence type="ECO:0000256" key="5">
    <source>
        <dbReference type="ARBA" id="ARBA00022801"/>
    </source>
</evidence>
<protein>
    <submittedName>
        <fullName evidence="11">Exosortase A</fullName>
    </submittedName>
</protein>
<name>A0ABR6GWW9_9BURK</name>
<comment type="subcellular location">
    <subcellularLocation>
        <location evidence="1">Cell membrane</location>
        <topology evidence="1">Multi-pass membrane protein</topology>
    </subcellularLocation>
</comment>
<dbReference type="RefSeq" id="WP_088453608.1">
    <property type="nucleotide sequence ID" value="NZ_JACHXO010000008.1"/>
</dbReference>
<feature type="region of interest" description="Disordered" evidence="8">
    <location>
        <begin position="358"/>
        <end position="381"/>
    </location>
</feature>
<feature type="transmembrane region" description="Helical" evidence="9">
    <location>
        <begin position="20"/>
        <end position="36"/>
    </location>
</feature>
<feature type="transmembrane region" description="Helical" evidence="9">
    <location>
        <begin position="194"/>
        <end position="213"/>
    </location>
</feature>
<evidence type="ECO:0000256" key="2">
    <source>
        <dbReference type="ARBA" id="ARBA00022475"/>
    </source>
</evidence>
<dbReference type="NCBIfam" id="TIGR02914">
    <property type="entry name" value="EpsI_fam"/>
    <property type="match status" value="1"/>
</dbReference>
<feature type="transmembrane region" description="Helical" evidence="9">
    <location>
        <begin position="80"/>
        <end position="99"/>
    </location>
</feature>
<feature type="domain" description="Methanolan biosynthesis EpsI" evidence="10">
    <location>
        <begin position="321"/>
        <end position="550"/>
    </location>
</feature>
<dbReference type="InterPro" id="IPR019127">
    <property type="entry name" value="Exosortase"/>
</dbReference>
<evidence type="ECO:0000313" key="11">
    <source>
        <dbReference type="EMBL" id="MBB3196610.1"/>
    </source>
</evidence>
<keyword evidence="12" id="KW-1185">Reference proteome</keyword>
<gene>
    <name evidence="11" type="ORF">FHS28_004032</name>
</gene>
<keyword evidence="4 9" id="KW-0812">Transmembrane</keyword>
<dbReference type="NCBIfam" id="TIGR04178">
    <property type="entry name" value="exo_archaeo"/>
    <property type="match status" value="1"/>
</dbReference>
<proteinExistence type="predicted"/>
<evidence type="ECO:0000256" key="6">
    <source>
        <dbReference type="ARBA" id="ARBA00022989"/>
    </source>
</evidence>
<dbReference type="EMBL" id="JACHXO010000008">
    <property type="protein sequence ID" value="MBB3196610.1"/>
    <property type="molecule type" value="Genomic_DNA"/>
</dbReference>
<dbReference type="InterPro" id="IPR017540">
    <property type="entry name" value="Exosortase-1"/>
</dbReference>
<dbReference type="InterPro" id="IPR014263">
    <property type="entry name" value="Methanolan_biosynth_EpsI"/>
</dbReference>
<comment type="caution">
    <text evidence="11">The sequence shown here is derived from an EMBL/GenBank/DDBJ whole genome shotgun (WGS) entry which is preliminary data.</text>
</comment>
<dbReference type="InterPro" id="IPR026392">
    <property type="entry name" value="Exo/Archaeosortase_dom"/>
</dbReference>
<dbReference type="InterPro" id="IPR013426">
    <property type="entry name" value="EpsH-like"/>
</dbReference>
<evidence type="ECO:0000256" key="9">
    <source>
        <dbReference type="SAM" id="Phobius"/>
    </source>
</evidence>
<organism evidence="11 12">
    <name type="scientific">Roseateles terrae</name>
    <dbReference type="NCBI Taxonomy" id="431060"/>
    <lineage>
        <taxon>Bacteria</taxon>
        <taxon>Pseudomonadati</taxon>
        <taxon>Pseudomonadota</taxon>
        <taxon>Betaproteobacteria</taxon>
        <taxon>Burkholderiales</taxon>
        <taxon>Sphaerotilaceae</taxon>
        <taxon>Roseateles</taxon>
    </lineage>
</organism>
<evidence type="ECO:0000259" key="10">
    <source>
        <dbReference type="Pfam" id="PF11984"/>
    </source>
</evidence>
<keyword evidence="2" id="KW-1003">Cell membrane</keyword>
<feature type="transmembrane region" description="Helical" evidence="9">
    <location>
        <begin position="260"/>
        <end position="281"/>
    </location>
</feature>
<evidence type="ECO:0000256" key="4">
    <source>
        <dbReference type="ARBA" id="ARBA00022692"/>
    </source>
</evidence>